<accession>A0A8H7BEX5</accession>
<protein>
    <recommendedName>
        <fullName evidence="12">L-dopachrome isomerase</fullName>
        <ecNumber evidence="9">5.3.2.1</ecNumber>
        <ecNumber evidence="8">5.3.3.12</ecNumber>
    </recommendedName>
    <alternativeName>
        <fullName evidence="10">L-dopachrome tautomerase</fullName>
    </alternativeName>
    <alternativeName>
        <fullName evidence="11">Phenylpyruvate tautomerase</fullName>
    </alternativeName>
</protein>
<dbReference type="Proteomes" id="UP000605846">
    <property type="component" value="Unassembled WGS sequence"/>
</dbReference>
<sequence>MPILEIVSQTAPQDLNSFIARLSKVFAEAIDRPEAYCLVTFQKVDALSFAGNQEPGFLVKVGSIGNVDNDANASLTNKVSEVLLEELKTSNDRGYFWFTDLPASDVGFKGTTFANLWKQ</sequence>
<keyword evidence="4" id="KW-0964">Secreted</keyword>
<dbReference type="InterPro" id="IPR001398">
    <property type="entry name" value="Macrophage_inhib_fac"/>
</dbReference>
<evidence type="ECO:0000256" key="3">
    <source>
        <dbReference type="ARBA" id="ARBA00022514"/>
    </source>
</evidence>
<dbReference type="PANTHER" id="PTHR11954:SF6">
    <property type="entry name" value="MACROPHAGE MIGRATION INHIBITORY FACTOR"/>
    <property type="match status" value="1"/>
</dbReference>
<dbReference type="OrthoDB" id="255819at2759"/>
<evidence type="ECO:0000313" key="13">
    <source>
        <dbReference type="EMBL" id="KAF7721027.1"/>
    </source>
</evidence>
<organism evidence="13 14">
    <name type="scientific">Apophysomyces ossiformis</name>
    <dbReference type="NCBI Taxonomy" id="679940"/>
    <lineage>
        <taxon>Eukaryota</taxon>
        <taxon>Fungi</taxon>
        <taxon>Fungi incertae sedis</taxon>
        <taxon>Mucoromycota</taxon>
        <taxon>Mucoromycotina</taxon>
        <taxon>Mucoromycetes</taxon>
        <taxon>Mucorales</taxon>
        <taxon>Mucorineae</taxon>
        <taxon>Mucoraceae</taxon>
        <taxon>Apophysomyces</taxon>
    </lineage>
</organism>
<evidence type="ECO:0000256" key="5">
    <source>
        <dbReference type="ARBA" id="ARBA00023235"/>
    </source>
</evidence>
<comment type="catalytic activity">
    <reaction evidence="6">
        <text>3-phenylpyruvate = enol-phenylpyruvate</text>
        <dbReference type="Rhea" id="RHEA:17097"/>
        <dbReference type="ChEBI" id="CHEBI:16815"/>
        <dbReference type="ChEBI" id="CHEBI:18005"/>
        <dbReference type="EC" id="5.3.2.1"/>
    </reaction>
</comment>
<keyword evidence="14" id="KW-1185">Reference proteome</keyword>
<evidence type="ECO:0000256" key="6">
    <source>
        <dbReference type="ARBA" id="ARBA00036735"/>
    </source>
</evidence>
<evidence type="ECO:0000256" key="8">
    <source>
        <dbReference type="ARBA" id="ARBA00038932"/>
    </source>
</evidence>
<dbReference type="EC" id="5.3.2.1" evidence="9"/>
<dbReference type="EMBL" id="JABAYA010000317">
    <property type="protein sequence ID" value="KAF7721027.1"/>
    <property type="molecule type" value="Genomic_DNA"/>
</dbReference>
<dbReference type="InterPro" id="IPR014347">
    <property type="entry name" value="Tautomerase/MIF_sf"/>
</dbReference>
<dbReference type="GO" id="GO:0050178">
    <property type="term" value="F:phenylpyruvate tautomerase activity"/>
    <property type="evidence" value="ECO:0007669"/>
    <property type="project" value="UniProtKB-EC"/>
</dbReference>
<evidence type="ECO:0000256" key="11">
    <source>
        <dbReference type="ARBA" id="ARBA00041912"/>
    </source>
</evidence>
<dbReference type="SUPFAM" id="SSF55331">
    <property type="entry name" value="Tautomerase/MIF"/>
    <property type="match status" value="1"/>
</dbReference>
<evidence type="ECO:0000256" key="9">
    <source>
        <dbReference type="ARBA" id="ARBA00039086"/>
    </source>
</evidence>
<evidence type="ECO:0000256" key="4">
    <source>
        <dbReference type="ARBA" id="ARBA00022525"/>
    </source>
</evidence>
<name>A0A8H7BEX5_9FUNG</name>
<keyword evidence="5" id="KW-0413">Isomerase</keyword>
<evidence type="ECO:0000256" key="2">
    <source>
        <dbReference type="ARBA" id="ARBA00005851"/>
    </source>
</evidence>
<dbReference type="PANTHER" id="PTHR11954">
    <property type="entry name" value="D-DOPACHROME DECARBOXYLASE"/>
    <property type="match status" value="1"/>
</dbReference>
<dbReference type="GO" id="GO:0005615">
    <property type="term" value="C:extracellular space"/>
    <property type="evidence" value="ECO:0007669"/>
    <property type="project" value="UniProtKB-KW"/>
</dbReference>
<evidence type="ECO:0000256" key="7">
    <source>
        <dbReference type="ARBA" id="ARBA00036823"/>
    </source>
</evidence>
<comment type="similarity">
    <text evidence="2">Belongs to the MIF family.</text>
</comment>
<keyword evidence="3" id="KW-0202">Cytokine</keyword>
<evidence type="ECO:0000256" key="1">
    <source>
        <dbReference type="ARBA" id="ARBA00004613"/>
    </source>
</evidence>
<dbReference type="Gene3D" id="3.30.429.10">
    <property type="entry name" value="Macrophage Migration Inhibitory Factor"/>
    <property type="match status" value="1"/>
</dbReference>
<dbReference type="Pfam" id="PF01187">
    <property type="entry name" value="MIF"/>
    <property type="match status" value="1"/>
</dbReference>
<evidence type="ECO:0000313" key="14">
    <source>
        <dbReference type="Proteomes" id="UP000605846"/>
    </source>
</evidence>
<dbReference type="AlphaFoldDB" id="A0A8H7BEX5"/>
<reference evidence="13" key="1">
    <citation type="submission" date="2020-01" db="EMBL/GenBank/DDBJ databases">
        <title>Genome Sequencing of Three Apophysomyces-Like Fungal Strains Confirms a Novel Fungal Genus in the Mucoromycota with divergent Burkholderia-like Endosymbiotic Bacteria.</title>
        <authorList>
            <person name="Stajich J.E."/>
            <person name="Macias A.M."/>
            <person name="Carter-House D."/>
            <person name="Lovett B."/>
            <person name="Kasson L.R."/>
            <person name="Berry K."/>
            <person name="Grigoriev I."/>
            <person name="Chang Y."/>
            <person name="Spatafora J."/>
            <person name="Kasson M.T."/>
        </authorList>
    </citation>
    <scope>NUCLEOTIDE SEQUENCE</scope>
    <source>
        <strain evidence="13">NRRL A-21654</strain>
    </source>
</reference>
<dbReference type="GO" id="GO:0004167">
    <property type="term" value="F:dopachrome isomerase activity"/>
    <property type="evidence" value="ECO:0007669"/>
    <property type="project" value="UniProtKB-EC"/>
</dbReference>
<evidence type="ECO:0000256" key="10">
    <source>
        <dbReference type="ARBA" id="ARBA00041631"/>
    </source>
</evidence>
<comment type="subcellular location">
    <subcellularLocation>
        <location evidence="1">Secreted</location>
    </subcellularLocation>
</comment>
<proteinExistence type="inferred from homology"/>
<evidence type="ECO:0000256" key="12">
    <source>
        <dbReference type="ARBA" id="ARBA00042730"/>
    </source>
</evidence>
<comment type="caution">
    <text evidence="13">The sequence shown here is derived from an EMBL/GenBank/DDBJ whole genome shotgun (WGS) entry which is preliminary data.</text>
</comment>
<comment type="catalytic activity">
    <reaction evidence="7">
        <text>L-dopachrome = 5,6-dihydroxyindole-2-carboxylate</text>
        <dbReference type="Rhea" id="RHEA:13041"/>
        <dbReference type="ChEBI" id="CHEBI:16875"/>
        <dbReference type="ChEBI" id="CHEBI:57509"/>
        <dbReference type="EC" id="5.3.3.12"/>
    </reaction>
</comment>
<gene>
    <name evidence="13" type="ORF">EC973_005552</name>
</gene>
<dbReference type="EC" id="5.3.3.12" evidence="8"/>